<feature type="compositionally biased region" description="Basic residues" evidence="1">
    <location>
        <begin position="392"/>
        <end position="402"/>
    </location>
</feature>
<organism evidence="2">
    <name type="scientific">freshwater metagenome</name>
    <dbReference type="NCBI Taxonomy" id="449393"/>
    <lineage>
        <taxon>unclassified sequences</taxon>
        <taxon>metagenomes</taxon>
        <taxon>ecological metagenomes</taxon>
    </lineage>
</organism>
<dbReference type="EMBL" id="CAEZYZ010000244">
    <property type="protein sequence ID" value="CAB4760560.1"/>
    <property type="molecule type" value="Genomic_DNA"/>
</dbReference>
<evidence type="ECO:0000256" key="1">
    <source>
        <dbReference type="SAM" id="MobiDB-lite"/>
    </source>
</evidence>
<sequence length="419" mass="44272">MLLGLVVLVEARDVGRVQVDERRAEDHPLRDALAGAGAFLDPDGRAGPQALDLGGLAEDRHAVGRERQDAVDRVLLADALVADDLGHELERMLVLQVEVVLGERELGGREGCLGVRGDLVDAVEDRAVGVGADLEAGAVLPLVHVRVHVADDRVLDIALRVGEARHRADVLHLVHGGRERDARPGHPRDLRAPAAACDDDDVRLDVALIRPDAHDLAVLDIDAEHLGIGRDGEGVELLGALAHDRAGAQRVDDADARGVEAAEDDGLVDVGDELLHPLGRDDLGVVDAEGLRRRHAAMELLHALGSAGNLDAAALGEHAHLLVLAHALVGELGHLLGVVDREDEVGRMAGGAARVRQRALVDLDEIAPAETGQVVGQRIADDSGSDDDGLGRRRQCAHRCSSRRAGTPTAPASSLLRTH</sequence>
<protein>
    <submittedName>
        <fullName evidence="2">Unannotated protein</fullName>
    </submittedName>
</protein>
<feature type="region of interest" description="Disordered" evidence="1">
    <location>
        <begin position="374"/>
        <end position="419"/>
    </location>
</feature>
<feature type="compositionally biased region" description="Polar residues" evidence="1">
    <location>
        <begin position="410"/>
        <end position="419"/>
    </location>
</feature>
<gene>
    <name evidence="2" type="ORF">UFOPK2810_01323</name>
</gene>
<evidence type="ECO:0000313" key="2">
    <source>
        <dbReference type="EMBL" id="CAB4760560.1"/>
    </source>
</evidence>
<proteinExistence type="predicted"/>
<dbReference type="AlphaFoldDB" id="A0A6J6UL44"/>
<reference evidence="2" key="1">
    <citation type="submission" date="2020-05" db="EMBL/GenBank/DDBJ databases">
        <authorList>
            <person name="Chiriac C."/>
            <person name="Salcher M."/>
            <person name="Ghai R."/>
            <person name="Kavagutti S V."/>
        </authorList>
    </citation>
    <scope>NUCLEOTIDE SEQUENCE</scope>
</reference>
<accession>A0A6J6UL44</accession>
<name>A0A6J6UL44_9ZZZZ</name>